<evidence type="ECO:0000313" key="1">
    <source>
        <dbReference type="EMBL" id="RSH78784.1"/>
    </source>
</evidence>
<accession>A0A427XJ46</accession>
<dbReference type="RefSeq" id="XP_028473931.1">
    <property type="nucleotide sequence ID" value="XM_028617468.1"/>
</dbReference>
<evidence type="ECO:0000313" key="2">
    <source>
        <dbReference type="Proteomes" id="UP000279236"/>
    </source>
</evidence>
<dbReference type="Proteomes" id="UP000279236">
    <property type="component" value="Unassembled WGS sequence"/>
</dbReference>
<keyword evidence="2" id="KW-1185">Reference proteome</keyword>
<sequence length="339" mass="38124">MRHKAGKPPSMGPTTIDYAFFPHLIDLMVDHCDAFGLLKLRSVSRKMRERVDPVLFKHVVCQPSTRNKKEEAMCVIRAAATSAEPALVLDAKLHKPLVSKHTKVLDVLSGADMRCTLLEETSIDFLRLGSVLETPLSPSRVLVLFHPCEKYPFDHDRHSGTAPLCSKIVFNGLDAQDNAYNVSYYYGNHQADLVFVSSHWSPPPTWDRRSPAWPPRYNPKPAGHCIAATIIDILDDSSYRDDTPGPVVACSLTLVDFEHINPIWLGFQPGATNQDQLLEEVTEYWRGYCRYDDASMLASNLTKFRSQILPNIKFMTGEEYAATLSPEAFRLETEHPLAP</sequence>
<dbReference type="AlphaFoldDB" id="A0A427XJ46"/>
<protein>
    <submittedName>
        <fullName evidence="1">Uncharacterized protein</fullName>
    </submittedName>
</protein>
<gene>
    <name evidence="1" type="ORF">EHS24_001692</name>
</gene>
<dbReference type="GeneID" id="39586235"/>
<dbReference type="EMBL" id="RSCE01000011">
    <property type="protein sequence ID" value="RSH78784.1"/>
    <property type="molecule type" value="Genomic_DNA"/>
</dbReference>
<comment type="caution">
    <text evidence="1">The sequence shown here is derived from an EMBL/GenBank/DDBJ whole genome shotgun (WGS) entry which is preliminary data.</text>
</comment>
<organism evidence="1 2">
    <name type="scientific">Apiotrichum porosum</name>
    <dbReference type="NCBI Taxonomy" id="105984"/>
    <lineage>
        <taxon>Eukaryota</taxon>
        <taxon>Fungi</taxon>
        <taxon>Dikarya</taxon>
        <taxon>Basidiomycota</taxon>
        <taxon>Agaricomycotina</taxon>
        <taxon>Tremellomycetes</taxon>
        <taxon>Trichosporonales</taxon>
        <taxon>Trichosporonaceae</taxon>
        <taxon>Apiotrichum</taxon>
    </lineage>
</organism>
<reference evidence="1 2" key="1">
    <citation type="submission" date="2018-11" db="EMBL/GenBank/DDBJ databases">
        <title>Genome sequence of Apiotrichum porosum DSM 27194.</title>
        <authorList>
            <person name="Aliyu H."/>
            <person name="Gorte O."/>
            <person name="Ochsenreither K."/>
        </authorList>
    </citation>
    <scope>NUCLEOTIDE SEQUENCE [LARGE SCALE GENOMIC DNA]</scope>
    <source>
        <strain evidence="1 2">DSM 27194</strain>
    </source>
</reference>
<name>A0A427XJ46_9TREE</name>
<proteinExistence type="predicted"/>